<keyword evidence="3" id="KW-0496">Mitochondrion</keyword>
<evidence type="ECO:0000259" key="6">
    <source>
        <dbReference type="SMART" id="SM01238"/>
    </source>
</evidence>
<name>A0A0C3AA32_SERVB</name>
<evidence type="ECO:0000256" key="4">
    <source>
        <dbReference type="ARBA" id="ARBA00035129"/>
    </source>
</evidence>
<evidence type="ECO:0000256" key="5">
    <source>
        <dbReference type="SAM" id="MobiDB-lite"/>
    </source>
</evidence>
<sequence>MTSLIRIASRTASTTRRTLLSSHITTYRRLFADGSDNKPSASRGEPAAAVPNTPSPFQLTPESLKQQKEVEAAARVPSNNRGYTTKTLLTEFGRGCDTKLPDVENMSWEELFRMNNQKLQKVGMEPTERRYLLWCLEKFRQGEDPKVYAREPPPKKKHRGWGPPAPKKKPDQAAKGV</sequence>
<dbReference type="OrthoDB" id="18595at2759"/>
<dbReference type="Pfam" id="PF09597">
    <property type="entry name" value="SAM_Ribosomal_mS41"/>
    <property type="match status" value="1"/>
</dbReference>
<reference evidence="7 8" key="1">
    <citation type="submission" date="2014-04" db="EMBL/GenBank/DDBJ databases">
        <authorList>
            <consortium name="DOE Joint Genome Institute"/>
            <person name="Kuo A."/>
            <person name="Zuccaro A."/>
            <person name="Kohler A."/>
            <person name="Nagy L.G."/>
            <person name="Floudas D."/>
            <person name="Copeland A."/>
            <person name="Barry K.W."/>
            <person name="Cichocki N."/>
            <person name="Veneault-Fourrey C."/>
            <person name="LaButti K."/>
            <person name="Lindquist E.A."/>
            <person name="Lipzen A."/>
            <person name="Lundell T."/>
            <person name="Morin E."/>
            <person name="Murat C."/>
            <person name="Sun H."/>
            <person name="Tunlid A."/>
            <person name="Henrissat B."/>
            <person name="Grigoriev I.V."/>
            <person name="Hibbett D.S."/>
            <person name="Martin F."/>
            <person name="Nordberg H.P."/>
            <person name="Cantor M.N."/>
            <person name="Hua S.X."/>
        </authorList>
    </citation>
    <scope>NUCLEOTIDE SEQUENCE [LARGE SCALE GENOMIC DNA]</scope>
    <source>
        <strain evidence="7 8">MAFF 305830</strain>
    </source>
</reference>
<feature type="domain" description="Small ribosomal subunit protein mS41 SAM" evidence="6">
    <location>
        <begin position="85"/>
        <end position="142"/>
    </location>
</feature>
<protein>
    <recommendedName>
        <fullName evidence="4">Small ribosomal subunit protein mS41</fullName>
    </recommendedName>
</protein>
<feature type="region of interest" description="Disordered" evidence="5">
    <location>
        <begin position="32"/>
        <end position="57"/>
    </location>
</feature>
<keyword evidence="8" id="KW-1185">Reference proteome</keyword>
<evidence type="ECO:0000313" key="8">
    <source>
        <dbReference type="Proteomes" id="UP000054097"/>
    </source>
</evidence>
<dbReference type="InterPro" id="IPR019083">
    <property type="entry name" value="SAM_Ribosomal_mS41"/>
</dbReference>
<dbReference type="HOGENOM" id="CLU_1587157_0_0_1"/>
<evidence type="ECO:0000256" key="1">
    <source>
        <dbReference type="ARBA" id="ARBA00004173"/>
    </source>
</evidence>
<dbReference type="Proteomes" id="UP000054097">
    <property type="component" value="Unassembled WGS sequence"/>
</dbReference>
<dbReference type="EMBL" id="KN824381">
    <property type="protein sequence ID" value="KIM21500.1"/>
    <property type="molecule type" value="Genomic_DNA"/>
</dbReference>
<evidence type="ECO:0000313" key="7">
    <source>
        <dbReference type="EMBL" id="KIM21500.1"/>
    </source>
</evidence>
<reference evidence="8" key="2">
    <citation type="submission" date="2015-01" db="EMBL/GenBank/DDBJ databases">
        <title>Evolutionary Origins and Diversification of the Mycorrhizal Mutualists.</title>
        <authorList>
            <consortium name="DOE Joint Genome Institute"/>
            <consortium name="Mycorrhizal Genomics Consortium"/>
            <person name="Kohler A."/>
            <person name="Kuo A."/>
            <person name="Nagy L.G."/>
            <person name="Floudas D."/>
            <person name="Copeland A."/>
            <person name="Barry K.W."/>
            <person name="Cichocki N."/>
            <person name="Veneault-Fourrey C."/>
            <person name="LaButti K."/>
            <person name="Lindquist E.A."/>
            <person name="Lipzen A."/>
            <person name="Lundell T."/>
            <person name="Morin E."/>
            <person name="Murat C."/>
            <person name="Riley R."/>
            <person name="Ohm R."/>
            <person name="Sun H."/>
            <person name="Tunlid A."/>
            <person name="Henrissat B."/>
            <person name="Grigoriev I.V."/>
            <person name="Hibbett D.S."/>
            <person name="Martin F."/>
        </authorList>
    </citation>
    <scope>NUCLEOTIDE SEQUENCE [LARGE SCALE GENOMIC DNA]</scope>
    <source>
        <strain evidence="8">MAFF 305830</strain>
    </source>
</reference>
<dbReference type="PANTHER" id="PTHR28235:SF1">
    <property type="entry name" value="SMALL RIBOSOMAL SUBUNIT PROTEIN MS41"/>
    <property type="match status" value="1"/>
</dbReference>
<feature type="region of interest" description="Disordered" evidence="5">
    <location>
        <begin position="144"/>
        <end position="177"/>
    </location>
</feature>
<feature type="compositionally biased region" description="Basic and acidic residues" evidence="5">
    <location>
        <begin position="144"/>
        <end position="154"/>
    </location>
</feature>
<dbReference type="AlphaFoldDB" id="A0A0C3AA32"/>
<evidence type="ECO:0000256" key="2">
    <source>
        <dbReference type="ARBA" id="ARBA00010492"/>
    </source>
</evidence>
<organism evidence="7 8">
    <name type="scientific">Serendipita vermifera MAFF 305830</name>
    <dbReference type="NCBI Taxonomy" id="933852"/>
    <lineage>
        <taxon>Eukaryota</taxon>
        <taxon>Fungi</taxon>
        <taxon>Dikarya</taxon>
        <taxon>Basidiomycota</taxon>
        <taxon>Agaricomycotina</taxon>
        <taxon>Agaricomycetes</taxon>
        <taxon>Sebacinales</taxon>
        <taxon>Serendipitaceae</taxon>
        <taxon>Serendipita</taxon>
    </lineage>
</organism>
<gene>
    <name evidence="7" type="ORF">M408DRAFT_29522</name>
</gene>
<dbReference type="SMART" id="SM01238">
    <property type="entry name" value="IGR"/>
    <property type="match status" value="1"/>
</dbReference>
<feature type="compositionally biased region" description="Basic and acidic residues" evidence="5">
    <location>
        <begin position="168"/>
        <end position="177"/>
    </location>
</feature>
<evidence type="ECO:0000256" key="3">
    <source>
        <dbReference type="ARBA" id="ARBA00023128"/>
    </source>
</evidence>
<dbReference type="InterPro" id="IPR039603">
    <property type="entry name" value="Ribosomal_mS41"/>
</dbReference>
<dbReference type="GO" id="GO:0005739">
    <property type="term" value="C:mitochondrion"/>
    <property type="evidence" value="ECO:0007669"/>
    <property type="project" value="UniProtKB-SubCell"/>
</dbReference>
<proteinExistence type="inferred from homology"/>
<comment type="subcellular location">
    <subcellularLocation>
        <location evidence="1">Mitochondrion</location>
    </subcellularLocation>
</comment>
<dbReference type="STRING" id="933852.A0A0C3AA32"/>
<dbReference type="PANTHER" id="PTHR28235">
    <property type="entry name" value="PROTEIN FYV4, MITOCHONDRIAL"/>
    <property type="match status" value="1"/>
</dbReference>
<accession>A0A0C3AA32</accession>
<comment type="similarity">
    <text evidence="2">Belongs to the mitochondrion-specific ribosomal protein mS41 family.</text>
</comment>